<feature type="compositionally biased region" description="Low complexity" evidence="1">
    <location>
        <begin position="136"/>
        <end position="146"/>
    </location>
</feature>
<comment type="caution">
    <text evidence="3">The sequence shown here is derived from an EMBL/GenBank/DDBJ whole genome shotgun (WGS) entry which is preliminary data.</text>
</comment>
<dbReference type="AlphaFoldDB" id="A0A835WN97"/>
<dbReference type="Proteomes" id="UP000613740">
    <property type="component" value="Unassembled WGS sequence"/>
</dbReference>
<reference evidence="3" key="1">
    <citation type="journal article" date="2020" name="bioRxiv">
        <title>Comparative genomics of Chlamydomonas.</title>
        <authorList>
            <person name="Craig R.J."/>
            <person name="Hasan A.R."/>
            <person name="Ness R.W."/>
            <person name="Keightley P.D."/>
        </authorList>
    </citation>
    <scope>NUCLEOTIDE SEQUENCE</scope>
    <source>
        <strain evidence="3">CCAP 11/173</strain>
    </source>
</reference>
<sequence length="477" mass="48181">MQPASQPATRAHALSHALEPGFSLAALRALLSDRRVALLWDLDNVDFFAPASSAPLQLRRMQELVAAAGGRLAMCRAYANHDTAARLRGVLPLLERWGLMEVVLVPVRADAADMRLVQDAMAFAAGGAATAVAASRSSYEDSSSGSGSEGGSTWGGREGRSSGSGRVERNSSGTDAMAGGSGTDAVAGGKGADAVAGGSGTDAMAGGSGTDAVAGGSGTDAVAGGKGAEDAGLLPAVLCVSQDTDFAEPLRHLSERGVVTIAVSPHEPRRRTHAAMEPATYFRRLPLPSACCAAVQWRAQPPAPVSAAEAHWLAARLQAQAQAQPGAQAQAQPGVQAQAQPGAQAQVQPGAQAQALTQAQARKMPPHAIGGLQETQPQPANRSGTGSAVGLAAAQANLLAAGPPKLQALVELPVVQDGSRLGGARGEPCAEQEAVGGPADADAPASLPRGLVEFVREGHPCPGVATRLWLNPAFTGS</sequence>
<dbReference type="OrthoDB" id="548427at2759"/>
<dbReference type="Pfam" id="PF01936">
    <property type="entry name" value="NYN"/>
    <property type="match status" value="1"/>
</dbReference>
<dbReference type="EMBL" id="JAEHOD010000011">
    <property type="protein sequence ID" value="KAG2450348.1"/>
    <property type="molecule type" value="Genomic_DNA"/>
</dbReference>
<feature type="domain" description="NYN" evidence="2">
    <location>
        <begin position="35"/>
        <end position="137"/>
    </location>
</feature>
<feature type="compositionally biased region" description="Polar residues" evidence="1">
    <location>
        <begin position="373"/>
        <end position="385"/>
    </location>
</feature>
<feature type="compositionally biased region" description="Low complexity" evidence="1">
    <location>
        <begin position="324"/>
        <end position="361"/>
    </location>
</feature>
<dbReference type="InterPro" id="IPR021139">
    <property type="entry name" value="NYN"/>
</dbReference>
<evidence type="ECO:0000313" key="4">
    <source>
        <dbReference type="Proteomes" id="UP000613740"/>
    </source>
</evidence>
<feature type="compositionally biased region" description="Gly residues" evidence="1">
    <location>
        <begin position="147"/>
        <end position="156"/>
    </location>
</feature>
<evidence type="ECO:0000313" key="3">
    <source>
        <dbReference type="EMBL" id="KAG2450348.1"/>
    </source>
</evidence>
<protein>
    <recommendedName>
        <fullName evidence="2">NYN domain-containing protein</fullName>
    </recommendedName>
</protein>
<name>A0A835WN97_9CHLO</name>
<dbReference type="SUPFAM" id="SSF51120">
    <property type="entry name" value="beta-Roll"/>
    <property type="match status" value="1"/>
</dbReference>
<evidence type="ECO:0000256" key="1">
    <source>
        <dbReference type="SAM" id="MobiDB-lite"/>
    </source>
</evidence>
<accession>A0A835WN97</accession>
<dbReference type="GO" id="GO:0004540">
    <property type="term" value="F:RNA nuclease activity"/>
    <property type="evidence" value="ECO:0007669"/>
    <property type="project" value="InterPro"/>
</dbReference>
<dbReference type="PRINTS" id="PR00313">
    <property type="entry name" value="CABNDNGRPT"/>
</dbReference>
<keyword evidence="4" id="KW-1185">Reference proteome</keyword>
<feature type="region of interest" description="Disordered" evidence="1">
    <location>
        <begin position="420"/>
        <end position="444"/>
    </location>
</feature>
<feature type="region of interest" description="Disordered" evidence="1">
    <location>
        <begin position="136"/>
        <end position="187"/>
    </location>
</feature>
<proteinExistence type="predicted"/>
<dbReference type="Gene3D" id="2.150.10.10">
    <property type="entry name" value="Serralysin-like metalloprotease, C-terminal"/>
    <property type="match status" value="1"/>
</dbReference>
<feature type="compositionally biased region" description="Low complexity" evidence="1">
    <location>
        <begin position="161"/>
        <end position="173"/>
    </location>
</feature>
<evidence type="ECO:0000259" key="2">
    <source>
        <dbReference type="Pfam" id="PF01936"/>
    </source>
</evidence>
<dbReference type="InterPro" id="IPR011049">
    <property type="entry name" value="Serralysin-like_metalloprot_C"/>
</dbReference>
<gene>
    <name evidence="3" type="ORF">HYH02_004853</name>
</gene>
<organism evidence="3 4">
    <name type="scientific">Chlamydomonas schloesseri</name>
    <dbReference type="NCBI Taxonomy" id="2026947"/>
    <lineage>
        <taxon>Eukaryota</taxon>
        <taxon>Viridiplantae</taxon>
        <taxon>Chlorophyta</taxon>
        <taxon>core chlorophytes</taxon>
        <taxon>Chlorophyceae</taxon>
        <taxon>CS clade</taxon>
        <taxon>Chlamydomonadales</taxon>
        <taxon>Chlamydomonadaceae</taxon>
        <taxon>Chlamydomonas</taxon>
    </lineage>
</organism>
<feature type="region of interest" description="Disordered" evidence="1">
    <location>
        <begin position="368"/>
        <end position="387"/>
    </location>
</feature>
<feature type="region of interest" description="Disordered" evidence="1">
    <location>
        <begin position="324"/>
        <end position="362"/>
    </location>
</feature>